<proteinExistence type="predicted"/>
<evidence type="ECO:0000313" key="1">
    <source>
        <dbReference type="EMBL" id="AOT71210.1"/>
    </source>
</evidence>
<accession>A0A1D8GJY2</accession>
<dbReference type="Proteomes" id="UP000095743">
    <property type="component" value="Chromosome"/>
</dbReference>
<reference evidence="1 2" key="1">
    <citation type="submission" date="2016-09" db="EMBL/GenBank/DDBJ databases">
        <title>Genomic analysis reveals versatility of anaerobic energy metabolism of Geosporobacter ferrireducens IRF9 of phylum Firmicutes.</title>
        <authorList>
            <person name="Kim S.-J."/>
        </authorList>
    </citation>
    <scope>NUCLEOTIDE SEQUENCE [LARGE SCALE GENOMIC DNA]</scope>
    <source>
        <strain evidence="1 2">IRF9</strain>
    </source>
</reference>
<dbReference type="STRING" id="1424294.Gferi_17615"/>
<evidence type="ECO:0000313" key="2">
    <source>
        <dbReference type="Proteomes" id="UP000095743"/>
    </source>
</evidence>
<sequence>MIKKSFNWILLLVMVLMLSGCRDQNQRAAKEIEELIAIQEAAVRGKNLESYMDTITLQNDTYRAEKKSWMRDILLNDIEDYHLRVKSIRMINAKEAKVEIQQDYSYNGGRYQVQYPLRIVQESQQWRDGDLFFERLDTENFHIQYFSPSQNYAVMIAAVCEEARENIVKRYGDDLIDQTIIKIYQDRELLRQSVKLSFQWQFAGWYEYPESIKTTEFRDEETYRMIIEHELLHKLTIQESNNNLPYWFSEGLAVFFSNMPNEPASRYTKEEYLENYGEDVRTIKALETINLETLAEEREISNYYDSAGMIVKFMVERFGLEKVKEIIKMLGQYPYQEGTGAEINQRAIIRFREVLSKVLGITVEQLDQAWQENLRI</sequence>
<keyword evidence="2" id="KW-1185">Reference proteome</keyword>
<dbReference type="AlphaFoldDB" id="A0A1D8GJY2"/>
<protein>
    <recommendedName>
        <fullName evidence="3">Peptidase MA-like domain-containing protein</fullName>
    </recommendedName>
</protein>
<organism evidence="1 2">
    <name type="scientific">Geosporobacter ferrireducens</name>
    <dbReference type="NCBI Taxonomy" id="1424294"/>
    <lineage>
        <taxon>Bacteria</taxon>
        <taxon>Bacillati</taxon>
        <taxon>Bacillota</taxon>
        <taxon>Clostridia</taxon>
        <taxon>Peptostreptococcales</taxon>
        <taxon>Thermotaleaceae</taxon>
        <taxon>Geosporobacter</taxon>
    </lineage>
</organism>
<dbReference type="RefSeq" id="WP_069978805.1">
    <property type="nucleotide sequence ID" value="NZ_CP017269.1"/>
</dbReference>
<dbReference type="PROSITE" id="PS51257">
    <property type="entry name" value="PROKAR_LIPOPROTEIN"/>
    <property type="match status" value="1"/>
</dbReference>
<dbReference type="EMBL" id="CP017269">
    <property type="protein sequence ID" value="AOT71210.1"/>
    <property type="molecule type" value="Genomic_DNA"/>
</dbReference>
<dbReference type="KEGG" id="gfe:Gferi_17615"/>
<name>A0A1D8GJY2_9FIRM</name>
<gene>
    <name evidence="1" type="ORF">Gferi_17615</name>
</gene>
<evidence type="ECO:0008006" key="3">
    <source>
        <dbReference type="Google" id="ProtNLM"/>
    </source>
</evidence>
<dbReference type="OrthoDB" id="57539at2"/>